<evidence type="ECO:0000313" key="11">
    <source>
        <dbReference type="EMBL" id="EDX02344.1"/>
    </source>
</evidence>
<comment type="subcellular location">
    <subcellularLocation>
        <location evidence="1">Mitochondrion outer membrane</location>
        <topology evidence="1">Multi-pass membrane protein</topology>
    </subcellularLocation>
</comment>
<dbReference type="Proteomes" id="UP000002282">
    <property type="component" value="Chromosome X"/>
</dbReference>
<evidence type="ECO:0000256" key="3">
    <source>
        <dbReference type="ARBA" id="ARBA00022692"/>
    </source>
</evidence>
<dbReference type="PROSITE" id="PS50920">
    <property type="entry name" value="SOLCAR"/>
    <property type="match status" value="1"/>
</dbReference>
<keyword evidence="6" id="KW-1133">Transmembrane helix</keyword>
<dbReference type="Gene3D" id="1.50.40.10">
    <property type="entry name" value="Mitochondrial carrier domain"/>
    <property type="match status" value="1"/>
</dbReference>
<evidence type="ECO:0000256" key="4">
    <source>
        <dbReference type="ARBA" id="ARBA00022737"/>
    </source>
</evidence>
<feature type="compositionally biased region" description="Basic and acidic residues" evidence="10">
    <location>
        <begin position="1"/>
        <end position="12"/>
    </location>
</feature>
<evidence type="ECO:0000256" key="10">
    <source>
        <dbReference type="SAM" id="MobiDB-lite"/>
    </source>
</evidence>
<organism evidence="11 12">
    <name type="scientific">Drosophila yakuba</name>
    <name type="common">Fruit fly</name>
    <dbReference type="NCBI Taxonomy" id="7245"/>
    <lineage>
        <taxon>Eukaryota</taxon>
        <taxon>Metazoa</taxon>
        <taxon>Ecdysozoa</taxon>
        <taxon>Arthropoda</taxon>
        <taxon>Hexapoda</taxon>
        <taxon>Insecta</taxon>
        <taxon>Pterygota</taxon>
        <taxon>Neoptera</taxon>
        <taxon>Endopterygota</taxon>
        <taxon>Diptera</taxon>
        <taxon>Brachycera</taxon>
        <taxon>Muscomorpha</taxon>
        <taxon>Ephydroidea</taxon>
        <taxon>Drosophilidae</taxon>
        <taxon>Drosophila</taxon>
        <taxon>Sophophora</taxon>
    </lineage>
</organism>
<protein>
    <recommendedName>
        <fullName evidence="13">CG10920-PA</fullName>
    </recommendedName>
</protein>
<keyword evidence="3 9" id="KW-0812">Transmembrane</keyword>
<evidence type="ECO:0000256" key="2">
    <source>
        <dbReference type="ARBA" id="ARBA00006375"/>
    </source>
</evidence>
<keyword evidence="8 9" id="KW-0472">Membrane</keyword>
<evidence type="ECO:0000256" key="8">
    <source>
        <dbReference type="ARBA" id="ARBA00023136"/>
    </source>
</evidence>
<evidence type="ECO:0008006" key="13">
    <source>
        <dbReference type="Google" id="ProtNLM"/>
    </source>
</evidence>
<dbReference type="HOGENOM" id="CLU_058300_0_0_1"/>
<keyword evidence="12" id="KW-1185">Reference proteome</keyword>
<dbReference type="PANTHER" id="PTHR10780:SF18">
    <property type="entry name" value="LD43650P"/>
    <property type="match status" value="1"/>
</dbReference>
<gene>
    <name evidence="11" type="primary">Dyak\GE17510</name>
    <name evidence="11" type="synonym">dyak_GLEANR_18833</name>
    <name evidence="11" type="synonym">GE17510</name>
    <name evidence="11" type="ORF">Dyak_GE17510</name>
</gene>
<proteinExistence type="inferred from homology"/>
<evidence type="ECO:0000256" key="7">
    <source>
        <dbReference type="ARBA" id="ARBA00023128"/>
    </source>
</evidence>
<dbReference type="KEGG" id="dya:Dyak_GE17510"/>
<sequence>MAHMEYNRRDAQAEGLELGGGGDADNSARMRRTTAPPMSAVQPLLMEPPLPAARAMRSSNQQQQQAVARDALASPEERCVRSELVPCRQVPVHGRPNQLVRFCLRVGYNALLYPYEMAKVLIQLGHEPLQARPFQLRLFQRRPRLFLPSVHRYVQHIQQMDGFTGIYRGLTARLAASIVDYLLGDLLLAVLHFAPYKRGPRQGLGLKELCWNLTRDSVRLATAVAISHPFYVVMVRQIAQFVGRERVYEGLLGSLMAVAQQQGCAGLFAGMVPRLLGEWSVLVVTSALSHLCRRLLPMSHTQQQYNAVVIQMLASLVVYPLEVTSACMAGAGAPLAACEPPNMPLYNHWVDCLTDLYARGGQNRGAVLFWRSVPRIQLLRHKDALTARTG</sequence>
<keyword evidence="7" id="KW-0496">Mitochondrion</keyword>
<dbReference type="InterPro" id="IPR023395">
    <property type="entry name" value="MCP_dom_sf"/>
</dbReference>
<dbReference type="eggNOG" id="KOG2745">
    <property type="taxonomic scope" value="Eukaryota"/>
</dbReference>
<dbReference type="EMBL" id="CM000162">
    <property type="protein sequence ID" value="EDX02344.1"/>
    <property type="molecule type" value="Genomic_DNA"/>
</dbReference>
<dbReference type="AlphaFoldDB" id="B4Q0S3"/>
<name>B4Q0S3_DROYA</name>
<reference evidence="11 12" key="1">
    <citation type="journal article" date="2007" name="Nature">
        <title>Evolution of genes and genomes on the Drosophila phylogeny.</title>
        <authorList>
            <consortium name="Drosophila 12 Genomes Consortium"/>
            <person name="Clark A.G."/>
            <person name="Eisen M.B."/>
            <person name="Smith D.R."/>
            <person name="Bergman C.M."/>
            <person name="Oliver B."/>
            <person name="Markow T.A."/>
            <person name="Kaufman T.C."/>
            <person name="Kellis M."/>
            <person name="Gelbart W."/>
            <person name="Iyer V.N."/>
            <person name="Pollard D.A."/>
            <person name="Sackton T.B."/>
            <person name="Larracuente A.M."/>
            <person name="Singh N.D."/>
            <person name="Abad J.P."/>
            <person name="Abt D.N."/>
            <person name="Adryan B."/>
            <person name="Aguade M."/>
            <person name="Akashi H."/>
            <person name="Anderson W.W."/>
            <person name="Aquadro C.F."/>
            <person name="Ardell D.H."/>
            <person name="Arguello R."/>
            <person name="Artieri C.G."/>
            <person name="Barbash D.A."/>
            <person name="Barker D."/>
            <person name="Barsanti P."/>
            <person name="Batterham P."/>
            <person name="Batzoglou S."/>
            <person name="Begun D."/>
            <person name="Bhutkar A."/>
            <person name="Blanco E."/>
            <person name="Bosak S.A."/>
            <person name="Bradley R.K."/>
            <person name="Brand A.D."/>
            <person name="Brent M.R."/>
            <person name="Brooks A.N."/>
            <person name="Brown R.H."/>
            <person name="Butlin R.K."/>
            <person name="Caggese C."/>
            <person name="Calvi B.R."/>
            <person name="Bernardo de Carvalho A."/>
            <person name="Caspi A."/>
            <person name="Castrezana S."/>
            <person name="Celniker S.E."/>
            <person name="Chang J.L."/>
            <person name="Chapple C."/>
            <person name="Chatterji S."/>
            <person name="Chinwalla A."/>
            <person name="Civetta A."/>
            <person name="Clifton S.W."/>
            <person name="Comeron J.M."/>
            <person name="Costello J.C."/>
            <person name="Coyne J.A."/>
            <person name="Daub J."/>
            <person name="David R.G."/>
            <person name="Delcher A.L."/>
            <person name="Delehaunty K."/>
            <person name="Do C.B."/>
            <person name="Ebling H."/>
            <person name="Edwards K."/>
            <person name="Eickbush T."/>
            <person name="Evans J.D."/>
            <person name="Filipski A."/>
            <person name="Findeiss S."/>
            <person name="Freyhult E."/>
            <person name="Fulton L."/>
            <person name="Fulton R."/>
            <person name="Garcia A.C."/>
            <person name="Gardiner A."/>
            <person name="Garfield D.A."/>
            <person name="Garvin B.E."/>
            <person name="Gibson G."/>
            <person name="Gilbert D."/>
            <person name="Gnerre S."/>
            <person name="Godfrey J."/>
            <person name="Good R."/>
            <person name="Gotea V."/>
            <person name="Gravely B."/>
            <person name="Greenberg A.J."/>
            <person name="Griffiths-Jones S."/>
            <person name="Gross S."/>
            <person name="Guigo R."/>
            <person name="Gustafson E.A."/>
            <person name="Haerty W."/>
            <person name="Hahn M.W."/>
            <person name="Halligan D.L."/>
            <person name="Halpern A.L."/>
            <person name="Halter G.M."/>
            <person name="Han M.V."/>
            <person name="Heger A."/>
            <person name="Hillier L."/>
            <person name="Hinrichs A.S."/>
            <person name="Holmes I."/>
            <person name="Hoskins R.A."/>
            <person name="Hubisz M.J."/>
            <person name="Hultmark D."/>
            <person name="Huntley M.A."/>
            <person name="Jaffe D.B."/>
            <person name="Jagadeeshan S."/>
            <person name="Jeck W.R."/>
            <person name="Johnson J."/>
            <person name="Jones C.D."/>
            <person name="Jordan W.C."/>
            <person name="Karpen G.H."/>
            <person name="Kataoka E."/>
            <person name="Keightley P.D."/>
            <person name="Kheradpour P."/>
            <person name="Kirkness E.F."/>
            <person name="Koerich L.B."/>
            <person name="Kristiansen K."/>
            <person name="Kudrna D."/>
            <person name="Kulathinal R.J."/>
            <person name="Kumar S."/>
            <person name="Kwok R."/>
            <person name="Lander E."/>
            <person name="Langley C.H."/>
            <person name="Lapoint R."/>
            <person name="Lazzaro B.P."/>
            <person name="Lee S.J."/>
            <person name="Levesque L."/>
            <person name="Li R."/>
            <person name="Lin C.F."/>
            <person name="Lin M.F."/>
            <person name="Lindblad-Toh K."/>
            <person name="Llopart A."/>
            <person name="Long M."/>
            <person name="Low L."/>
            <person name="Lozovsky E."/>
            <person name="Lu J."/>
            <person name="Luo M."/>
            <person name="Machado C.A."/>
            <person name="Makalowski W."/>
            <person name="Marzo M."/>
            <person name="Matsuda M."/>
            <person name="Matzkin L."/>
            <person name="McAllister B."/>
            <person name="McBride C.S."/>
            <person name="McKernan B."/>
            <person name="McKernan K."/>
            <person name="Mendez-Lago M."/>
            <person name="Minx P."/>
            <person name="Mollenhauer M.U."/>
            <person name="Montooth K."/>
            <person name="Mount S.M."/>
            <person name="Mu X."/>
            <person name="Myers E."/>
            <person name="Negre B."/>
            <person name="Newfeld S."/>
            <person name="Nielsen R."/>
            <person name="Noor M.A."/>
            <person name="O'Grady P."/>
            <person name="Pachter L."/>
            <person name="Papaceit M."/>
            <person name="Parisi M.J."/>
            <person name="Parisi M."/>
            <person name="Parts L."/>
            <person name="Pedersen J.S."/>
            <person name="Pesole G."/>
            <person name="Phillippy A.M."/>
            <person name="Ponting C.P."/>
            <person name="Pop M."/>
            <person name="Porcelli D."/>
            <person name="Powell J.R."/>
            <person name="Prohaska S."/>
            <person name="Pruitt K."/>
            <person name="Puig M."/>
            <person name="Quesneville H."/>
            <person name="Ram K.R."/>
            <person name="Rand D."/>
            <person name="Rasmussen M.D."/>
            <person name="Reed L.K."/>
            <person name="Reenan R."/>
            <person name="Reily A."/>
            <person name="Remington K.A."/>
            <person name="Rieger T.T."/>
            <person name="Ritchie M.G."/>
            <person name="Robin C."/>
            <person name="Rogers Y.H."/>
            <person name="Rohde C."/>
            <person name="Rozas J."/>
            <person name="Rubenfield M.J."/>
            <person name="Ruiz A."/>
            <person name="Russo S."/>
            <person name="Salzberg S.L."/>
            <person name="Sanchez-Gracia A."/>
            <person name="Saranga D.J."/>
            <person name="Sato H."/>
            <person name="Schaeffer S.W."/>
            <person name="Schatz M.C."/>
            <person name="Schlenke T."/>
            <person name="Schwartz R."/>
            <person name="Segarra C."/>
            <person name="Singh R.S."/>
            <person name="Sirot L."/>
            <person name="Sirota M."/>
            <person name="Sisneros N.B."/>
            <person name="Smith C.D."/>
            <person name="Smith T.F."/>
            <person name="Spieth J."/>
            <person name="Stage D.E."/>
            <person name="Stark A."/>
            <person name="Stephan W."/>
            <person name="Strausberg R.L."/>
            <person name="Strempel S."/>
            <person name="Sturgill D."/>
            <person name="Sutton G."/>
            <person name="Sutton G.G."/>
            <person name="Tao W."/>
            <person name="Teichmann S."/>
            <person name="Tobari Y.N."/>
            <person name="Tomimura Y."/>
            <person name="Tsolas J.M."/>
            <person name="Valente V.L."/>
            <person name="Venter E."/>
            <person name="Venter J.C."/>
            <person name="Vicario S."/>
            <person name="Vieira F.G."/>
            <person name="Vilella A.J."/>
            <person name="Villasante A."/>
            <person name="Walenz B."/>
            <person name="Wang J."/>
            <person name="Wasserman M."/>
            <person name="Watts T."/>
            <person name="Wilson D."/>
            <person name="Wilson R.K."/>
            <person name="Wing R.A."/>
            <person name="Wolfner M.F."/>
            <person name="Wong A."/>
            <person name="Wong G.K."/>
            <person name="Wu C.I."/>
            <person name="Wu G."/>
            <person name="Yamamoto D."/>
            <person name="Yang H.P."/>
            <person name="Yang S.P."/>
            <person name="Yorke J.A."/>
            <person name="Yoshida K."/>
            <person name="Zdobnov E."/>
            <person name="Zhang P."/>
            <person name="Zhang Y."/>
            <person name="Zimin A.V."/>
            <person name="Baldwin J."/>
            <person name="Abdouelleil A."/>
            <person name="Abdulkadir J."/>
            <person name="Abebe A."/>
            <person name="Abera B."/>
            <person name="Abreu J."/>
            <person name="Acer S.C."/>
            <person name="Aftuck L."/>
            <person name="Alexander A."/>
            <person name="An P."/>
            <person name="Anderson E."/>
            <person name="Anderson S."/>
            <person name="Arachi H."/>
            <person name="Azer M."/>
            <person name="Bachantsang P."/>
            <person name="Barry A."/>
            <person name="Bayul T."/>
            <person name="Berlin A."/>
            <person name="Bessette D."/>
            <person name="Bloom T."/>
            <person name="Blye J."/>
            <person name="Boguslavskiy L."/>
            <person name="Bonnet C."/>
            <person name="Boukhgalter B."/>
            <person name="Bourzgui I."/>
            <person name="Brown A."/>
            <person name="Cahill P."/>
            <person name="Channer S."/>
            <person name="Cheshatsang Y."/>
            <person name="Chuda L."/>
            <person name="Citroen M."/>
            <person name="Collymore A."/>
            <person name="Cooke P."/>
            <person name="Costello M."/>
            <person name="D'Aco K."/>
            <person name="Daza R."/>
            <person name="De Haan G."/>
            <person name="DeGray S."/>
            <person name="DeMaso C."/>
            <person name="Dhargay N."/>
            <person name="Dooley K."/>
            <person name="Dooley E."/>
            <person name="Doricent M."/>
            <person name="Dorje P."/>
            <person name="Dorjee K."/>
            <person name="Dupes A."/>
            <person name="Elong R."/>
            <person name="Falk J."/>
            <person name="Farina A."/>
            <person name="Faro S."/>
            <person name="Ferguson D."/>
            <person name="Fisher S."/>
            <person name="Foley C.D."/>
            <person name="Franke A."/>
            <person name="Friedrich D."/>
            <person name="Gadbois L."/>
            <person name="Gearin G."/>
            <person name="Gearin C.R."/>
            <person name="Giannoukos G."/>
            <person name="Goode T."/>
            <person name="Graham J."/>
            <person name="Grandbois E."/>
            <person name="Grewal S."/>
            <person name="Gyaltsen K."/>
            <person name="Hafez N."/>
            <person name="Hagos B."/>
            <person name="Hall J."/>
            <person name="Henson C."/>
            <person name="Hollinger A."/>
            <person name="Honan T."/>
            <person name="Huard M.D."/>
            <person name="Hughes L."/>
            <person name="Hurhula B."/>
            <person name="Husby M.E."/>
            <person name="Kamat A."/>
            <person name="Kanga B."/>
            <person name="Kashin S."/>
            <person name="Khazanovich D."/>
            <person name="Kisner P."/>
            <person name="Lance K."/>
            <person name="Lara M."/>
            <person name="Lee W."/>
            <person name="Lennon N."/>
            <person name="Letendre F."/>
            <person name="LeVine R."/>
            <person name="Lipovsky A."/>
            <person name="Liu X."/>
            <person name="Liu J."/>
            <person name="Liu S."/>
            <person name="Lokyitsang T."/>
            <person name="Lokyitsang Y."/>
            <person name="Lubonja R."/>
            <person name="Lui A."/>
            <person name="MacDonald P."/>
            <person name="Magnisalis V."/>
            <person name="Maru K."/>
            <person name="Matthews C."/>
            <person name="McCusker W."/>
            <person name="McDonough S."/>
            <person name="Mehta T."/>
            <person name="Meldrim J."/>
            <person name="Meneus L."/>
            <person name="Mihai O."/>
            <person name="Mihalev A."/>
            <person name="Mihova T."/>
            <person name="Mittelman R."/>
            <person name="Mlenga V."/>
            <person name="Montmayeur A."/>
            <person name="Mulrain L."/>
            <person name="Navidi A."/>
            <person name="Naylor J."/>
            <person name="Negash T."/>
            <person name="Nguyen T."/>
            <person name="Nguyen N."/>
            <person name="Nicol R."/>
            <person name="Norbu C."/>
            <person name="Norbu N."/>
            <person name="Novod N."/>
            <person name="O'Neill B."/>
            <person name="Osman S."/>
            <person name="Markiewicz E."/>
            <person name="Oyono O.L."/>
            <person name="Patti C."/>
            <person name="Phunkhang P."/>
            <person name="Pierre F."/>
            <person name="Priest M."/>
            <person name="Raghuraman S."/>
            <person name="Rege F."/>
            <person name="Reyes R."/>
            <person name="Rise C."/>
            <person name="Rogov P."/>
            <person name="Ross K."/>
            <person name="Ryan E."/>
            <person name="Settipalli S."/>
            <person name="Shea T."/>
            <person name="Sherpa N."/>
            <person name="Shi L."/>
            <person name="Shih D."/>
            <person name="Sparrow T."/>
            <person name="Spaulding J."/>
            <person name="Stalker J."/>
            <person name="Stange-Thomann N."/>
            <person name="Stavropoulos S."/>
            <person name="Stone C."/>
            <person name="Strader C."/>
            <person name="Tesfaye S."/>
            <person name="Thomson T."/>
            <person name="Thoulutsang Y."/>
            <person name="Thoulutsang D."/>
            <person name="Topham K."/>
            <person name="Topping I."/>
            <person name="Tsamla T."/>
            <person name="Vassiliev H."/>
            <person name="Vo A."/>
            <person name="Wangchuk T."/>
            <person name="Wangdi T."/>
            <person name="Weiand M."/>
            <person name="Wilkinson J."/>
            <person name="Wilson A."/>
            <person name="Yadav S."/>
            <person name="Young G."/>
            <person name="Yu Q."/>
            <person name="Zembek L."/>
            <person name="Zhong D."/>
            <person name="Zimmer A."/>
            <person name="Zwirko Z."/>
            <person name="Jaffe D.B."/>
            <person name="Alvarez P."/>
            <person name="Brockman W."/>
            <person name="Butler J."/>
            <person name="Chin C."/>
            <person name="Gnerre S."/>
            <person name="Grabherr M."/>
            <person name="Kleber M."/>
            <person name="Mauceli E."/>
            <person name="MacCallum I."/>
        </authorList>
    </citation>
    <scope>NUCLEOTIDE SEQUENCE [LARGE SCALE GENOMIC DNA]</scope>
    <source>
        <strain evidence="12">Tai18E2 / Tucson 14021-0261.01</strain>
    </source>
</reference>
<dbReference type="InterPro" id="IPR018108">
    <property type="entry name" value="MCP_transmembrane"/>
</dbReference>
<dbReference type="GO" id="GO:0005741">
    <property type="term" value="C:mitochondrial outer membrane"/>
    <property type="evidence" value="ECO:0007669"/>
    <property type="project" value="UniProtKB-SubCell"/>
</dbReference>
<dbReference type="SUPFAM" id="SSF103506">
    <property type="entry name" value="Mitochondrial carrier"/>
    <property type="match status" value="1"/>
</dbReference>
<dbReference type="OMA" id="MPLYNHW"/>
<reference evidence="11 12" key="2">
    <citation type="journal article" date="2007" name="PLoS Biol.">
        <title>Principles of genome evolution in the Drosophila melanogaster species group.</title>
        <authorList>
            <person name="Ranz J.M."/>
            <person name="Maurin D."/>
            <person name="Chan Y.S."/>
            <person name="von Grotthuss M."/>
            <person name="Hillier L.W."/>
            <person name="Roote J."/>
            <person name="Ashburner M."/>
            <person name="Bergman C.M."/>
        </authorList>
    </citation>
    <scope>NUCLEOTIDE SEQUENCE [LARGE SCALE GENOMIC DNA]</scope>
    <source>
        <strain evidence="12">Tai18E2 / Tucson 14021-0261.01</strain>
    </source>
</reference>
<dbReference type="PANTHER" id="PTHR10780">
    <property type="entry name" value="MITOCHONDRIAL CARRIER HOMOLOG"/>
    <property type="match status" value="1"/>
</dbReference>
<dbReference type="PhylomeDB" id="B4Q0S3"/>
<evidence type="ECO:0000256" key="1">
    <source>
        <dbReference type="ARBA" id="ARBA00004374"/>
    </source>
</evidence>
<feature type="repeat" description="Solcar" evidence="9">
    <location>
        <begin position="207"/>
        <end position="295"/>
    </location>
</feature>
<evidence type="ECO:0000313" key="12">
    <source>
        <dbReference type="Proteomes" id="UP000002282"/>
    </source>
</evidence>
<evidence type="ECO:0000256" key="9">
    <source>
        <dbReference type="PROSITE-ProRule" id="PRU00282"/>
    </source>
</evidence>
<keyword evidence="5" id="KW-1000">Mitochondrion outer membrane</keyword>
<dbReference type="OrthoDB" id="10253709at2759"/>
<evidence type="ECO:0000256" key="6">
    <source>
        <dbReference type="ARBA" id="ARBA00022989"/>
    </source>
</evidence>
<evidence type="ECO:0000256" key="5">
    <source>
        <dbReference type="ARBA" id="ARBA00022787"/>
    </source>
</evidence>
<feature type="region of interest" description="Disordered" evidence="10">
    <location>
        <begin position="1"/>
        <end position="37"/>
    </location>
</feature>
<accession>B4Q0S3</accession>
<comment type="similarity">
    <text evidence="2">Belongs to the mitochondrial carrier (TC 2.A.29) family.</text>
</comment>
<keyword evidence="4" id="KW-0677">Repeat</keyword>